<reference evidence="4" key="1">
    <citation type="submission" date="2019-08" db="EMBL/GenBank/DDBJ databases">
        <title>Limnoglobus roseus gen. nov., sp. nov., a novel freshwater planctomycete with a giant genome from the family Gemmataceae.</title>
        <authorList>
            <person name="Kulichevskaya I.S."/>
            <person name="Naumoff D.G."/>
            <person name="Miroshnikov K."/>
            <person name="Ivanova A."/>
            <person name="Philippov D.A."/>
            <person name="Hakobyan A."/>
            <person name="Rijpstra I.C."/>
            <person name="Sinninghe Damste J.S."/>
            <person name="Liesack W."/>
            <person name="Dedysh S.N."/>
        </authorList>
    </citation>
    <scope>NUCLEOTIDE SEQUENCE [LARGE SCALE GENOMIC DNA]</scope>
    <source>
        <strain evidence="4">PX52</strain>
    </source>
</reference>
<evidence type="ECO:0000313" key="3">
    <source>
        <dbReference type="EMBL" id="QEL17799.1"/>
    </source>
</evidence>
<protein>
    <recommendedName>
        <fullName evidence="2">NADH:ubiquinone oxidoreductase intermediate-associated protein 30 domain-containing protein</fullName>
    </recommendedName>
</protein>
<dbReference type="AlphaFoldDB" id="A0A5C1AEG9"/>
<dbReference type="InterPro" id="IPR008979">
    <property type="entry name" value="Galactose-bd-like_sf"/>
</dbReference>
<dbReference type="Pfam" id="PF08547">
    <property type="entry name" value="CIA30"/>
    <property type="match status" value="1"/>
</dbReference>
<dbReference type="OrthoDB" id="442188at2"/>
<dbReference type="RefSeq" id="WP_149112363.1">
    <property type="nucleotide sequence ID" value="NZ_CP042425.1"/>
</dbReference>
<proteinExistence type="inferred from homology"/>
<keyword evidence="4" id="KW-1185">Reference proteome</keyword>
<organism evidence="3 4">
    <name type="scientific">Limnoglobus roseus</name>
    <dbReference type="NCBI Taxonomy" id="2598579"/>
    <lineage>
        <taxon>Bacteria</taxon>
        <taxon>Pseudomonadati</taxon>
        <taxon>Planctomycetota</taxon>
        <taxon>Planctomycetia</taxon>
        <taxon>Gemmatales</taxon>
        <taxon>Gemmataceae</taxon>
        <taxon>Limnoglobus</taxon>
    </lineage>
</organism>
<evidence type="ECO:0000256" key="1">
    <source>
        <dbReference type="ARBA" id="ARBA00007884"/>
    </source>
</evidence>
<accession>A0A5C1AEG9</accession>
<dbReference type="KEGG" id="lrs:PX52LOC_04807"/>
<name>A0A5C1AEG9_9BACT</name>
<dbReference type="EMBL" id="CP042425">
    <property type="protein sequence ID" value="QEL17799.1"/>
    <property type="molecule type" value="Genomic_DNA"/>
</dbReference>
<sequence>MAEDTRLVLFDFSLPGAASEWQAVNDGVMGGVSEGTFQITDRKTLAFFGTLSLENNGGFASVRTKAKKLSLESGDALRVRVRGDGRQYSLNLYVPRPQVAFSYRATVTTTSDEWVEVTLPLDTFEATSFGRVVKDAGAVKPNEVNALGFMVSDKKAGPFKLEIEWVKVVRAV</sequence>
<dbReference type="InterPro" id="IPR013857">
    <property type="entry name" value="NADH-UbQ_OxRdtase-assoc_prot30"/>
</dbReference>
<feature type="domain" description="NADH:ubiquinone oxidoreductase intermediate-associated protein 30" evidence="2">
    <location>
        <begin position="10"/>
        <end position="163"/>
    </location>
</feature>
<evidence type="ECO:0000313" key="4">
    <source>
        <dbReference type="Proteomes" id="UP000324974"/>
    </source>
</evidence>
<dbReference type="InterPro" id="IPR039131">
    <property type="entry name" value="NDUFAF1"/>
</dbReference>
<evidence type="ECO:0000259" key="2">
    <source>
        <dbReference type="Pfam" id="PF08547"/>
    </source>
</evidence>
<dbReference type="PANTHER" id="PTHR13194">
    <property type="entry name" value="COMPLEX I INTERMEDIATE-ASSOCIATED PROTEIN 30"/>
    <property type="match status" value="1"/>
</dbReference>
<comment type="similarity">
    <text evidence="1">Belongs to the CIA30 family.</text>
</comment>
<gene>
    <name evidence="3" type="ORF">PX52LOC_04807</name>
</gene>
<dbReference type="PANTHER" id="PTHR13194:SF19">
    <property type="entry name" value="NAD(P)-BINDING ROSSMANN-FOLD SUPERFAMILY PROTEIN"/>
    <property type="match status" value="1"/>
</dbReference>
<dbReference type="Proteomes" id="UP000324974">
    <property type="component" value="Chromosome"/>
</dbReference>
<dbReference type="SUPFAM" id="SSF49785">
    <property type="entry name" value="Galactose-binding domain-like"/>
    <property type="match status" value="1"/>
</dbReference>